<keyword evidence="2" id="KW-1185">Reference proteome</keyword>
<dbReference type="Proteomes" id="UP000547058">
    <property type="component" value="Unassembled WGS sequence"/>
</dbReference>
<name>A0A7W3FQE1_9GAMM</name>
<dbReference type="AlphaFoldDB" id="A0A7W3FQE1"/>
<evidence type="ECO:0000313" key="2">
    <source>
        <dbReference type="Proteomes" id="UP000547058"/>
    </source>
</evidence>
<comment type="caution">
    <text evidence="1">The sequence shown here is derived from an EMBL/GenBank/DDBJ whole genome shotgun (WGS) entry which is preliminary data.</text>
</comment>
<organism evidence="1 2">
    <name type="scientific">Stenotrophomonas tumulicola</name>
    <dbReference type="NCBI Taxonomy" id="1685415"/>
    <lineage>
        <taxon>Bacteria</taxon>
        <taxon>Pseudomonadati</taxon>
        <taxon>Pseudomonadota</taxon>
        <taxon>Gammaproteobacteria</taxon>
        <taxon>Lysobacterales</taxon>
        <taxon>Lysobacteraceae</taxon>
        <taxon>Stenotrophomonas</taxon>
    </lineage>
</organism>
<proteinExistence type="predicted"/>
<protein>
    <submittedName>
        <fullName evidence="1">Uncharacterized protein</fullName>
    </submittedName>
</protein>
<reference evidence="1 2" key="1">
    <citation type="submission" date="2020-08" db="EMBL/GenBank/DDBJ databases">
        <title>Stenotrophomonas tumulicola JCM 30961.</title>
        <authorList>
            <person name="Deng Y."/>
        </authorList>
    </citation>
    <scope>NUCLEOTIDE SEQUENCE [LARGE SCALE GENOMIC DNA]</scope>
    <source>
        <strain evidence="1 2">JCM 30961</strain>
    </source>
</reference>
<evidence type="ECO:0000313" key="1">
    <source>
        <dbReference type="EMBL" id="MBA8683715.1"/>
    </source>
</evidence>
<dbReference type="RefSeq" id="WP_182341965.1">
    <property type="nucleotide sequence ID" value="NZ_JACGXS010000015.1"/>
</dbReference>
<dbReference type="EMBL" id="JACGXS010000015">
    <property type="protein sequence ID" value="MBA8683715.1"/>
    <property type="molecule type" value="Genomic_DNA"/>
</dbReference>
<gene>
    <name evidence="1" type="ORF">H4O11_18080</name>
</gene>
<accession>A0A7W3FQE1</accession>
<sequence>MSHYSMSRPRLHSLIGDAMYDLPRDFAMKLERMLEIYGMPLPSAEDTVHLALERMKLEQATLPSIHRDAVTSALRMLVGLGATLEILQRAQKNLIEGADTWLGSPHLADGLLLASQGLALSAERVLRGG</sequence>